<dbReference type="RefSeq" id="WP_131983844.1">
    <property type="nucleotide sequence ID" value="NZ_SMKL01000031.1"/>
</dbReference>
<dbReference type="Pfam" id="PF00884">
    <property type="entry name" value="Sulfatase"/>
    <property type="match status" value="1"/>
</dbReference>
<dbReference type="Proteomes" id="UP000295621">
    <property type="component" value="Unassembled WGS sequence"/>
</dbReference>
<dbReference type="PANTHER" id="PTHR42693">
    <property type="entry name" value="ARYLSULFATASE FAMILY MEMBER"/>
    <property type="match status" value="1"/>
</dbReference>
<dbReference type="SUPFAM" id="SSF53649">
    <property type="entry name" value="Alkaline phosphatase-like"/>
    <property type="match status" value="1"/>
</dbReference>
<evidence type="ECO:0000256" key="1">
    <source>
        <dbReference type="ARBA" id="ARBA00008779"/>
    </source>
</evidence>
<reference evidence="4 5" key="1">
    <citation type="submission" date="2019-02" db="EMBL/GenBank/DDBJ databases">
        <title>Draft genome sequences of novel Actinobacteria.</title>
        <authorList>
            <person name="Sahin N."/>
            <person name="Ay H."/>
            <person name="Saygin H."/>
        </authorList>
    </citation>
    <scope>NUCLEOTIDE SEQUENCE [LARGE SCALE GENOMIC DNA]</scope>
    <source>
        <strain evidence="4 5">KC603</strain>
    </source>
</reference>
<dbReference type="Pfam" id="PF14707">
    <property type="entry name" value="Sulfatase_C"/>
    <property type="match status" value="1"/>
</dbReference>
<name>A0A4R4RL27_9ACTN</name>
<keyword evidence="5" id="KW-1185">Reference proteome</keyword>
<gene>
    <name evidence="4" type="ORF">E1212_15080</name>
</gene>
<accession>A0A4R4RL27</accession>
<comment type="similarity">
    <text evidence="1">Belongs to the sulfatase family.</text>
</comment>
<dbReference type="InterPro" id="IPR000917">
    <property type="entry name" value="Sulfatase_N"/>
</dbReference>
<dbReference type="InterPro" id="IPR050738">
    <property type="entry name" value="Sulfatase"/>
</dbReference>
<sequence>MDTAARPAAPGQPNIVLVLADDLGVGDLGTYGARLIRTPTIDRLAATGVVCESMYAAGATDTPSRAGLLTGRFGARYGLPASLRPGMTAGLPSGVPTMASLLRSAGYRTAWFGQWRLGSLGEQHPLHHGFDTFAGTLFGTDVDPLTWYQGTTATDPAFDIAFGARRITDEAIRFVDEHRHEPFLIVLSHLAPHAPYAPEPAFAGRSRAGAYGDVVEQLDSHLGRLIDHLHRTRLSANTLVVITSDNGPGGEGRTQSRRGRKPEVYDGGVRVPFVASQLTQTRRIRDTVPRSLLDVTPSLCALAGVPAPDDLDGEDMSALLTGRASPTRGPVYLFFNEFLNAVRHEQWKLHVAFDNDRRPPGNRPWSYVPQLFDVDTDPRETYNLAALHPDVVEVLRDGLEATRQDVAAEAASQSAPERSTHPSPVEVEEVLR</sequence>
<evidence type="ECO:0000259" key="3">
    <source>
        <dbReference type="Pfam" id="PF00884"/>
    </source>
</evidence>
<evidence type="ECO:0000256" key="2">
    <source>
        <dbReference type="SAM" id="MobiDB-lite"/>
    </source>
</evidence>
<dbReference type="GO" id="GO:0004065">
    <property type="term" value="F:arylsulfatase activity"/>
    <property type="evidence" value="ECO:0007669"/>
    <property type="project" value="TreeGrafter"/>
</dbReference>
<dbReference type="EMBL" id="SMKL01000031">
    <property type="protein sequence ID" value="TDC50358.1"/>
    <property type="molecule type" value="Genomic_DNA"/>
</dbReference>
<dbReference type="AlphaFoldDB" id="A0A4R4RL27"/>
<comment type="caution">
    <text evidence="4">The sequence shown here is derived from an EMBL/GenBank/DDBJ whole genome shotgun (WGS) entry which is preliminary data.</text>
</comment>
<dbReference type="InterPro" id="IPR017850">
    <property type="entry name" value="Alkaline_phosphatase_core_sf"/>
</dbReference>
<dbReference type="Gene3D" id="3.30.1120.10">
    <property type="match status" value="1"/>
</dbReference>
<dbReference type="OrthoDB" id="9777306at2"/>
<proteinExistence type="inferred from homology"/>
<organism evidence="4 5">
    <name type="scientific">Jiangella ureilytica</name>
    <dbReference type="NCBI Taxonomy" id="2530374"/>
    <lineage>
        <taxon>Bacteria</taxon>
        <taxon>Bacillati</taxon>
        <taxon>Actinomycetota</taxon>
        <taxon>Actinomycetes</taxon>
        <taxon>Jiangellales</taxon>
        <taxon>Jiangellaceae</taxon>
        <taxon>Jiangella</taxon>
    </lineage>
</organism>
<evidence type="ECO:0000313" key="4">
    <source>
        <dbReference type="EMBL" id="TDC50358.1"/>
    </source>
</evidence>
<evidence type="ECO:0000313" key="5">
    <source>
        <dbReference type="Proteomes" id="UP000295621"/>
    </source>
</evidence>
<protein>
    <submittedName>
        <fullName evidence="4">Sulfatase</fullName>
    </submittedName>
</protein>
<feature type="domain" description="Sulfatase N-terminal" evidence="3">
    <location>
        <begin position="13"/>
        <end position="305"/>
    </location>
</feature>
<dbReference type="PANTHER" id="PTHR42693:SF33">
    <property type="entry name" value="ARYLSULFATASE"/>
    <property type="match status" value="1"/>
</dbReference>
<dbReference type="Gene3D" id="3.40.720.10">
    <property type="entry name" value="Alkaline Phosphatase, subunit A"/>
    <property type="match status" value="1"/>
</dbReference>
<feature type="region of interest" description="Disordered" evidence="2">
    <location>
        <begin position="406"/>
        <end position="432"/>
    </location>
</feature>